<comment type="caution">
    <text evidence="1">The sequence shown here is derived from an EMBL/GenBank/DDBJ whole genome shotgun (WGS) entry which is preliminary data.</text>
</comment>
<dbReference type="EMBL" id="CAJVQC010075353">
    <property type="protein sequence ID" value="CAG8813780.1"/>
    <property type="molecule type" value="Genomic_DNA"/>
</dbReference>
<protein>
    <submittedName>
        <fullName evidence="1">13196_t:CDS:1</fullName>
    </submittedName>
</protein>
<accession>A0ACA9RWF0</accession>
<proteinExistence type="predicted"/>
<name>A0ACA9RWF0_9GLOM</name>
<reference evidence="1" key="1">
    <citation type="submission" date="2021-06" db="EMBL/GenBank/DDBJ databases">
        <authorList>
            <person name="Kallberg Y."/>
            <person name="Tangrot J."/>
            <person name="Rosling A."/>
        </authorList>
    </citation>
    <scope>NUCLEOTIDE SEQUENCE</scope>
    <source>
        <strain evidence="1">MA461A</strain>
    </source>
</reference>
<evidence type="ECO:0000313" key="2">
    <source>
        <dbReference type="Proteomes" id="UP000789920"/>
    </source>
</evidence>
<gene>
    <name evidence="1" type="ORF">RPERSI_LOCUS23842</name>
</gene>
<feature type="non-terminal residue" evidence="1">
    <location>
        <position position="111"/>
    </location>
</feature>
<dbReference type="Proteomes" id="UP000789920">
    <property type="component" value="Unassembled WGS sequence"/>
</dbReference>
<evidence type="ECO:0000313" key="1">
    <source>
        <dbReference type="EMBL" id="CAG8813780.1"/>
    </source>
</evidence>
<organism evidence="1 2">
    <name type="scientific">Racocetra persica</name>
    <dbReference type="NCBI Taxonomy" id="160502"/>
    <lineage>
        <taxon>Eukaryota</taxon>
        <taxon>Fungi</taxon>
        <taxon>Fungi incertae sedis</taxon>
        <taxon>Mucoromycota</taxon>
        <taxon>Glomeromycotina</taxon>
        <taxon>Glomeromycetes</taxon>
        <taxon>Diversisporales</taxon>
        <taxon>Gigasporaceae</taxon>
        <taxon>Racocetra</taxon>
    </lineage>
</organism>
<sequence>PLYISANSSINKRANPVYCAGLTFDTTTDPTYDKVVCHDTGGQTLDSFYVPKDAFPKGDFDENWEYNPCCHIKQKIDFVEVFEFAKFSKGYCDKDHYEVAAKEFFKNNNNV</sequence>
<feature type="non-terminal residue" evidence="1">
    <location>
        <position position="1"/>
    </location>
</feature>
<keyword evidence="2" id="KW-1185">Reference proteome</keyword>